<dbReference type="EMBL" id="JADRCR010000001">
    <property type="protein sequence ID" value="MBK5142268.1"/>
    <property type="molecule type" value="Genomic_DNA"/>
</dbReference>
<protein>
    <recommendedName>
        <fullName evidence="3">Exo-alpha-sialidase</fullName>
    </recommendedName>
</protein>
<reference evidence="1 2" key="1">
    <citation type="submission" date="2020-11" db="EMBL/GenBank/DDBJ databases">
        <title>Insectihabitans protaetiae gen. nov. sp. nov. and Insectihabitans allomyrinae sp. nov., isolated from larvae of Protaetia brevitarsis seulensis and Allomyrina dichotoma, respectively.</title>
        <authorList>
            <person name="Lee S.D."/>
            <person name="Byeon Y.-S."/>
            <person name="Kim S.-M."/>
            <person name="Yang H.L."/>
            <person name="Kim I.S."/>
        </authorList>
    </citation>
    <scope>NUCLEOTIDE SEQUENCE [LARGE SCALE GENOMIC DNA]</scope>
    <source>
        <strain evidence="1 2">BWR-B9</strain>
    </source>
</reference>
<evidence type="ECO:0000313" key="2">
    <source>
        <dbReference type="Proteomes" id="UP001296921"/>
    </source>
</evidence>
<accession>A0ABS1IKJ7</accession>
<sequence length="454" mass="52796">MFSSVKIRIATLVILLSATVLLTYGIEFTGFAAKWQWQSHHLDGETSQDMADYQISSYSDGVLITARGSVLSKESQRYYQGISYVANILQIDLFADGSPPLLDALIPERAQKIQDVLNYRLNLPLEPYDYRKNNKSDLFPITHVMTEKNNKLYFSARFTGGVTAQGCDASGHCYIITDVIYKDNPIVYYSENGGRDWQWLKLWQLPTREQISGMEFIKFYSGSHYLLSWGGRVYQTQDQGKSWSLVADSWELASKYQVILNQRTSLNYEVSPNYERHQWAVNQQDQIITWLWVADREDSSLKRILFISINIQNGQENQTLWDGGMTIMDMQQSPNHEIYFVMIEGTRQNTRSLYSLNRLNNNLIYDPILETGTEHLGKLYVGERTFILERNQWDREYITFSNNNSMKWQSMEKLSGDNIILDAWHNRLFRFPDAYKIPDQKKNPGLSYQVVNLQ</sequence>
<name>A0ABS1IKJ7_9GAMM</name>
<proteinExistence type="predicted"/>
<dbReference type="RefSeq" id="WP_218465857.1">
    <property type="nucleotide sequence ID" value="NZ_JADRCR010000001.1"/>
</dbReference>
<keyword evidence="2" id="KW-1185">Reference proteome</keyword>
<dbReference type="Proteomes" id="UP001296921">
    <property type="component" value="Unassembled WGS sequence"/>
</dbReference>
<evidence type="ECO:0000313" key="1">
    <source>
        <dbReference type="EMBL" id="MBK5142268.1"/>
    </source>
</evidence>
<evidence type="ECO:0008006" key="3">
    <source>
        <dbReference type="Google" id="ProtNLM"/>
    </source>
</evidence>
<organism evidence="1 2">
    <name type="scientific">Limnobaculum allomyrinae</name>
    <dbReference type="NCBI Taxonomy" id="2791986"/>
    <lineage>
        <taxon>Bacteria</taxon>
        <taxon>Pseudomonadati</taxon>
        <taxon>Pseudomonadota</taxon>
        <taxon>Gammaproteobacteria</taxon>
        <taxon>Enterobacterales</taxon>
        <taxon>Budviciaceae</taxon>
        <taxon>Limnobaculum</taxon>
    </lineage>
</organism>
<comment type="caution">
    <text evidence="1">The sequence shown here is derived from an EMBL/GenBank/DDBJ whole genome shotgun (WGS) entry which is preliminary data.</text>
</comment>
<gene>
    <name evidence="1" type="ORF">I2494_00785</name>
</gene>